<dbReference type="Pfam" id="PF01400">
    <property type="entry name" value="Astacin"/>
    <property type="match status" value="1"/>
</dbReference>
<name>A0A6V7YBE4_MELEN</name>
<dbReference type="EMBL" id="CAJEWN010003899">
    <property type="protein sequence ID" value="CAD2208872.1"/>
    <property type="molecule type" value="Genomic_DNA"/>
</dbReference>
<feature type="region of interest" description="Disordered" evidence="9">
    <location>
        <begin position="194"/>
        <end position="217"/>
    </location>
</feature>
<evidence type="ECO:0000256" key="2">
    <source>
        <dbReference type="ARBA" id="ARBA00022723"/>
    </source>
</evidence>
<evidence type="ECO:0000256" key="4">
    <source>
        <dbReference type="ARBA" id="ARBA00022833"/>
    </source>
</evidence>
<feature type="binding site" evidence="7">
    <location>
        <position position="89"/>
    </location>
    <ligand>
        <name>Zn(2+)</name>
        <dbReference type="ChEBI" id="CHEBI:29105"/>
        <note>catalytic</note>
    </ligand>
</feature>
<evidence type="ECO:0000256" key="7">
    <source>
        <dbReference type="PROSITE-ProRule" id="PRU01211"/>
    </source>
</evidence>
<evidence type="ECO:0000256" key="6">
    <source>
        <dbReference type="ARBA" id="ARBA00023157"/>
    </source>
</evidence>
<keyword evidence="2 7" id="KW-0479">Metal-binding</keyword>
<dbReference type="GO" id="GO:0006508">
    <property type="term" value="P:proteolysis"/>
    <property type="evidence" value="ECO:0007669"/>
    <property type="project" value="UniProtKB-KW"/>
</dbReference>
<evidence type="ECO:0000313" key="12">
    <source>
        <dbReference type="Proteomes" id="UP000580250"/>
    </source>
</evidence>
<keyword evidence="5 7" id="KW-0482">Metalloprotease</keyword>
<feature type="domain" description="Peptidase M12A" evidence="10">
    <location>
        <begin position="1"/>
        <end position="189"/>
    </location>
</feature>
<evidence type="ECO:0000256" key="5">
    <source>
        <dbReference type="ARBA" id="ARBA00023049"/>
    </source>
</evidence>
<dbReference type="PANTHER" id="PTHR10127:SF780">
    <property type="entry name" value="METALLOENDOPEPTIDASE"/>
    <property type="match status" value="1"/>
</dbReference>
<dbReference type="GO" id="GO:0004222">
    <property type="term" value="F:metalloendopeptidase activity"/>
    <property type="evidence" value="ECO:0007669"/>
    <property type="project" value="UniProtKB-UniRule"/>
</dbReference>
<accession>A0A6V7YBE4</accession>
<dbReference type="InterPro" id="IPR001506">
    <property type="entry name" value="Peptidase_M12A"/>
</dbReference>
<keyword evidence="4 7" id="KW-0862">Zinc</keyword>
<keyword evidence="3 7" id="KW-0378">Hydrolase</keyword>
<comment type="cofactor">
    <cofactor evidence="7 8">
        <name>Zn(2+)</name>
        <dbReference type="ChEBI" id="CHEBI:29105"/>
    </cofactor>
    <text evidence="7 8">Binds 1 zinc ion per subunit.</text>
</comment>
<feature type="binding site" evidence="7">
    <location>
        <position position="85"/>
    </location>
    <ligand>
        <name>Zn(2+)</name>
        <dbReference type="ChEBI" id="CHEBI:29105"/>
        <note>catalytic</note>
    </ligand>
</feature>
<sequence length="289" mass="32650">MPIHFHSSVGRRARKAVQTAINILADATCISFPKYDPNLHKNYMTIKSSENGCWTFVGFKDTQEHNQINLASGVALCESSPAAIHEIMHSLGVYHEQNRYDRDEYIEVLFDNLMPNVVSQYQKQSKATLETYGEPYDYGSIMHYQVRAGTKNGLPGFRVLRQYDENAIGNARFPSLIDLRKLNKLYGCSQTDIGDVRSGEDIPNTPPPPPIRPTSYDDNNGEGNTRCNDECCCTCKCKGHICQCNCPCSCYPRGSKNTCDCTCPEKFIPTLFNYRVVAQNQEEEEEEIN</sequence>
<dbReference type="CDD" id="cd04280">
    <property type="entry name" value="ZnMc_astacin_like"/>
    <property type="match status" value="1"/>
</dbReference>
<protein>
    <recommendedName>
        <fullName evidence="8">Metalloendopeptidase</fullName>
        <ecNumber evidence="8">3.4.24.-</ecNumber>
    </recommendedName>
</protein>
<evidence type="ECO:0000256" key="1">
    <source>
        <dbReference type="ARBA" id="ARBA00022670"/>
    </source>
</evidence>
<dbReference type="InterPro" id="IPR006026">
    <property type="entry name" value="Peptidase_Metallo"/>
</dbReference>
<comment type="caution">
    <text evidence="11">The sequence shown here is derived from an EMBL/GenBank/DDBJ whole genome shotgun (WGS) entry which is preliminary data.</text>
</comment>
<dbReference type="PRINTS" id="PR00480">
    <property type="entry name" value="ASTACIN"/>
</dbReference>
<dbReference type="Gene3D" id="3.40.390.10">
    <property type="entry name" value="Collagenase (Catalytic Domain)"/>
    <property type="match status" value="1"/>
</dbReference>
<gene>
    <name evidence="11" type="ORF">MENT_LOCUS62967</name>
</gene>
<dbReference type="PANTHER" id="PTHR10127">
    <property type="entry name" value="DISCOIDIN, CUB, EGF, LAMININ , AND ZINC METALLOPROTEASE DOMAIN CONTAINING"/>
    <property type="match status" value="1"/>
</dbReference>
<dbReference type="OrthoDB" id="5862166at2759"/>
<evidence type="ECO:0000256" key="3">
    <source>
        <dbReference type="ARBA" id="ARBA00022801"/>
    </source>
</evidence>
<dbReference type="SUPFAM" id="SSF55486">
    <property type="entry name" value="Metalloproteases ('zincins'), catalytic domain"/>
    <property type="match status" value="1"/>
</dbReference>
<keyword evidence="6" id="KW-1015">Disulfide bond</keyword>
<evidence type="ECO:0000256" key="8">
    <source>
        <dbReference type="RuleBase" id="RU361183"/>
    </source>
</evidence>
<comment type="caution">
    <text evidence="7">Lacks conserved residue(s) required for the propagation of feature annotation.</text>
</comment>
<evidence type="ECO:0000256" key="9">
    <source>
        <dbReference type="SAM" id="MobiDB-lite"/>
    </source>
</evidence>
<dbReference type="EC" id="3.4.24.-" evidence="8"/>
<evidence type="ECO:0000259" key="10">
    <source>
        <dbReference type="PROSITE" id="PS51864"/>
    </source>
</evidence>
<dbReference type="InterPro" id="IPR034035">
    <property type="entry name" value="Astacin-like_dom"/>
</dbReference>
<proteinExistence type="predicted"/>
<organism evidence="11 12">
    <name type="scientific">Meloidogyne enterolobii</name>
    <name type="common">Root-knot nematode worm</name>
    <name type="synonym">Meloidogyne mayaguensis</name>
    <dbReference type="NCBI Taxonomy" id="390850"/>
    <lineage>
        <taxon>Eukaryota</taxon>
        <taxon>Metazoa</taxon>
        <taxon>Ecdysozoa</taxon>
        <taxon>Nematoda</taxon>
        <taxon>Chromadorea</taxon>
        <taxon>Rhabditida</taxon>
        <taxon>Tylenchina</taxon>
        <taxon>Tylenchomorpha</taxon>
        <taxon>Tylenchoidea</taxon>
        <taxon>Meloidogynidae</taxon>
        <taxon>Meloidogyninae</taxon>
        <taxon>Meloidogyne</taxon>
    </lineage>
</organism>
<dbReference type="GO" id="GO:0008270">
    <property type="term" value="F:zinc ion binding"/>
    <property type="evidence" value="ECO:0007669"/>
    <property type="project" value="UniProtKB-UniRule"/>
</dbReference>
<feature type="active site" evidence="7">
    <location>
        <position position="86"/>
    </location>
</feature>
<dbReference type="AlphaFoldDB" id="A0A6V7YBE4"/>
<dbReference type="SMART" id="SM00235">
    <property type="entry name" value="ZnMc"/>
    <property type="match status" value="1"/>
</dbReference>
<dbReference type="Proteomes" id="UP000580250">
    <property type="component" value="Unassembled WGS sequence"/>
</dbReference>
<evidence type="ECO:0000313" key="11">
    <source>
        <dbReference type="EMBL" id="CAD2208872.1"/>
    </source>
</evidence>
<feature type="binding site" evidence="7">
    <location>
        <position position="95"/>
    </location>
    <ligand>
        <name>Zn(2+)</name>
        <dbReference type="ChEBI" id="CHEBI:29105"/>
        <note>catalytic</note>
    </ligand>
</feature>
<dbReference type="PROSITE" id="PS51864">
    <property type="entry name" value="ASTACIN"/>
    <property type="match status" value="1"/>
</dbReference>
<keyword evidence="1 7" id="KW-0645">Protease</keyword>
<dbReference type="InterPro" id="IPR024079">
    <property type="entry name" value="MetalloPept_cat_dom_sf"/>
</dbReference>
<reference evidence="11 12" key="1">
    <citation type="submission" date="2020-08" db="EMBL/GenBank/DDBJ databases">
        <authorList>
            <person name="Koutsovoulos G."/>
            <person name="Danchin GJ E."/>
        </authorList>
    </citation>
    <scope>NUCLEOTIDE SEQUENCE [LARGE SCALE GENOMIC DNA]</scope>
</reference>